<dbReference type="PROSITE" id="PS51257">
    <property type="entry name" value="PROKAR_LIPOPROTEIN"/>
    <property type="match status" value="1"/>
</dbReference>
<dbReference type="AlphaFoldDB" id="A0A5B9Y336"/>
<sequence>MKKLLGILGALSTIASTGATVVACGTTPADKGGETSGDSLNLGQIDNIYTPTILAAIKAKNSKLDISKLEVFSYDSTSAKIVYKKGQAPSSAEAAFDVKFTIKPIEFSTQNTELVTNILAGKIDEAGEVDITTKVGDLTKEDISKKTIIDSIGRMNGTFLSEKDVEVSDVQEINGSLQVTVKSLNQDLLKGESVSFVINQDIKSETLFRNTDLGTIFLPKQIWDKKEEYFDGTNENIGSNTLVSYIYLFQNLGDRNPLFKYLAADIAEMGTAFAIVAGATKEVENNLFMDGAKINLSWNNDENSNALLSGLISNDAKDVSLQFKLAEENRMVFKNYWKEDSIKVSETAYKSKNKETISKEIYNQLNDEFKNAVSFDIFMRYTVLHFSETKPTIEMLPAGDYIYGLNASALLLLGSAITDEYKPAQEGEDGPGAFPGMIEPGPGYKFEVVK</sequence>
<keyword evidence="3" id="KW-1185">Reference proteome</keyword>
<evidence type="ECO:0000313" key="2">
    <source>
        <dbReference type="EMBL" id="QEH61371.1"/>
    </source>
</evidence>
<dbReference type="NCBIfam" id="NF038029">
    <property type="entry name" value="LP_plasma"/>
    <property type="match status" value="1"/>
</dbReference>
<name>A0A5B9Y336_9MOLU</name>
<feature type="chain" id="PRO_5022858835" description="Lipoprotein" evidence="1">
    <location>
        <begin position="20"/>
        <end position="450"/>
    </location>
</feature>
<dbReference type="KEGG" id="schi:SCHIN_v1c01730"/>
<dbReference type="Proteomes" id="UP000323144">
    <property type="component" value="Chromosome"/>
</dbReference>
<reference evidence="2 3" key="1">
    <citation type="submission" date="2019-08" db="EMBL/GenBank/DDBJ databases">
        <title>Complete genome sequence of Spiroplasma chinense CCH (DSM 19755).</title>
        <authorList>
            <person name="Shen H.-Y."/>
            <person name="Lin Y.-C."/>
            <person name="Chou L."/>
            <person name="Kuo C.-H."/>
        </authorList>
    </citation>
    <scope>NUCLEOTIDE SEQUENCE [LARGE SCALE GENOMIC DNA]</scope>
    <source>
        <strain evidence="2 3">CCH</strain>
    </source>
</reference>
<proteinExistence type="predicted"/>
<protein>
    <recommendedName>
        <fullName evidence="4">Lipoprotein</fullName>
    </recommendedName>
</protein>
<gene>
    <name evidence="2" type="ORF">SCHIN_v1c01730</name>
</gene>
<dbReference type="EMBL" id="CP043026">
    <property type="protein sequence ID" value="QEH61371.1"/>
    <property type="molecule type" value="Genomic_DNA"/>
</dbReference>
<evidence type="ECO:0000256" key="1">
    <source>
        <dbReference type="SAM" id="SignalP"/>
    </source>
</evidence>
<dbReference type="NCBIfam" id="NF045726">
    <property type="entry name" value="XXplasma_LP"/>
    <property type="match status" value="1"/>
</dbReference>
<evidence type="ECO:0008006" key="4">
    <source>
        <dbReference type="Google" id="ProtNLM"/>
    </source>
</evidence>
<organism evidence="2 3">
    <name type="scientific">Spiroplasma chinense</name>
    <dbReference type="NCBI Taxonomy" id="216932"/>
    <lineage>
        <taxon>Bacteria</taxon>
        <taxon>Bacillati</taxon>
        <taxon>Mycoplasmatota</taxon>
        <taxon>Mollicutes</taxon>
        <taxon>Entomoplasmatales</taxon>
        <taxon>Spiroplasmataceae</taxon>
        <taxon>Spiroplasma</taxon>
    </lineage>
</organism>
<accession>A0A5B9Y336</accession>
<dbReference type="RefSeq" id="WP_166507765.1">
    <property type="nucleotide sequence ID" value="NZ_CP043026.1"/>
</dbReference>
<feature type="signal peptide" evidence="1">
    <location>
        <begin position="1"/>
        <end position="19"/>
    </location>
</feature>
<dbReference type="InterPro" id="IPR054816">
    <property type="entry name" value="Lipoprotein_mollicutes-type_CS"/>
</dbReference>
<keyword evidence="1" id="KW-0732">Signal</keyword>
<evidence type="ECO:0000313" key="3">
    <source>
        <dbReference type="Proteomes" id="UP000323144"/>
    </source>
</evidence>